<organism evidence="3 6">
    <name type="scientific">Trichinella pseudospiralis</name>
    <name type="common">Parasitic roundworm</name>
    <dbReference type="NCBI Taxonomy" id="6337"/>
    <lineage>
        <taxon>Eukaryota</taxon>
        <taxon>Metazoa</taxon>
        <taxon>Ecdysozoa</taxon>
        <taxon>Nematoda</taxon>
        <taxon>Enoplea</taxon>
        <taxon>Dorylaimia</taxon>
        <taxon>Trichinellida</taxon>
        <taxon>Trichinellidae</taxon>
        <taxon>Trichinella</taxon>
    </lineage>
</organism>
<dbReference type="EMBL" id="JYDV01000009">
    <property type="protein sequence ID" value="KRZ43583.1"/>
    <property type="molecule type" value="Genomic_DNA"/>
</dbReference>
<dbReference type="EMBL" id="JYDR01000171">
    <property type="protein sequence ID" value="KRY66383.1"/>
    <property type="molecule type" value="Genomic_DNA"/>
</dbReference>
<keyword evidence="1" id="KW-0472">Membrane</keyword>
<dbReference type="Proteomes" id="UP000054632">
    <property type="component" value="Unassembled WGS sequence"/>
</dbReference>
<gene>
    <name evidence="2" type="ORF">T4A_12194</name>
    <name evidence="3" type="ORF">T4B_6520</name>
    <name evidence="4" type="ORF">T4C_4823</name>
</gene>
<name>A0A0V1IE46_TRIPS</name>
<evidence type="ECO:0000313" key="6">
    <source>
        <dbReference type="Proteomes" id="UP000054805"/>
    </source>
</evidence>
<dbReference type="Proteomes" id="UP000054826">
    <property type="component" value="Unassembled WGS sequence"/>
</dbReference>
<accession>A0A0V1IE46</accession>
<proteinExistence type="predicted"/>
<feature type="transmembrane region" description="Helical" evidence="1">
    <location>
        <begin position="45"/>
        <end position="64"/>
    </location>
</feature>
<dbReference type="EMBL" id="JYDS01000218">
    <property type="protein sequence ID" value="KRZ21082.1"/>
    <property type="molecule type" value="Genomic_DNA"/>
</dbReference>
<sequence length="75" mass="8519">MQRPYSHCVLLRFSQEILKKLTSTLCISVLNVVCFGNKFQEHIGTTQSVVKLLPLIYFIVLFALGDDPSANRLFC</sequence>
<evidence type="ECO:0000313" key="4">
    <source>
        <dbReference type="EMBL" id="KRZ43583.1"/>
    </source>
</evidence>
<evidence type="ECO:0000313" key="5">
    <source>
        <dbReference type="Proteomes" id="UP000054632"/>
    </source>
</evidence>
<dbReference type="AlphaFoldDB" id="A0A0V1IE46"/>
<reference evidence="5 6" key="1">
    <citation type="submission" date="2015-01" db="EMBL/GenBank/DDBJ databases">
        <title>Evolution of Trichinella species and genotypes.</title>
        <authorList>
            <person name="Korhonen P.K."/>
            <person name="Edoardo P."/>
            <person name="Giuseppe L.R."/>
            <person name="Gasser R.B."/>
        </authorList>
    </citation>
    <scope>NUCLEOTIDE SEQUENCE [LARGE SCALE GENOMIC DNA]</scope>
    <source>
        <strain evidence="2">ISS13</strain>
        <strain evidence="4">ISS176</strain>
        <strain evidence="3">ISS588</strain>
    </source>
</reference>
<evidence type="ECO:0000313" key="2">
    <source>
        <dbReference type="EMBL" id="KRY66383.1"/>
    </source>
</evidence>
<evidence type="ECO:0000256" key="1">
    <source>
        <dbReference type="SAM" id="Phobius"/>
    </source>
</evidence>
<dbReference type="Proteomes" id="UP000054805">
    <property type="component" value="Unassembled WGS sequence"/>
</dbReference>
<protein>
    <submittedName>
        <fullName evidence="3">Uncharacterized protein</fullName>
    </submittedName>
</protein>
<keyword evidence="1" id="KW-0812">Transmembrane</keyword>
<evidence type="ECO:0000313" key="3">
    <source>
        <dbReference type="EMBL" id="KRZ21082.1"/>
    </source>
</evidence>
<comment type="caution">
    <text evidence="3">The sequence shown here is derived from an EMBL/GenBank/DDBJ whole genome shotgun (WGS) entry which is preliminary data.</text>
</comment>
<keyword evidence="1" id="KW-1133">Transmembrane helix</keyword>
<keyword evidence="6" id="KW-1185">Reference proteome</keyword>